<keyword evidence="4" id="KW-0812">Transmembrane</keyword>
<dbReference type="Pfam" id="PF01899">
    <property type="entry name" value="MNHE"/>
    <property type="match status" value="1"/>
</dbReference>
<keyword evidence="3" id="KW-1003">Cell membrane</keyword>
<dbReference type="RefSeq" id="WP_319843074.1">
    <property type="nucleotide sequence ID" value="NZ_JAXAFJ010000001.1"/>
</dbReference>
<dbReference type="Proteomes" id="UP001274321">
    <property type="component" value="Unassembled WGS sequence"/>
</dbReference>
<organism evidence="7 8">
    <name type="scientific">Terrihabitans rhizophilus</name>
    <dbReference type="NCBI Taxonomy" id="3092662"/>
    <lineage>
        <taxon>Bacteria</taxon>
        <taxon>Pseudomonadati</taxon>
        <taxon>Pseudomonadota</taxon>
        <taxon>Alphaproteobacteria</taxon>
        <taxon>Hyphomicrobiales</taxon>
        <taxon>Terrihabitans</taxon>
    </lineage>
</organism>
<evidence type="ECO:0000256" key="1">
    <source>
        <dbReference type="ARBA" id="ARBA00004651"/>
    </source>
</evidence>
<sequence>MRAFLSYPLLAAGLAVMWLALSGLTPGHVVLAVLVAFGASHAMHALGEPSPRLRRLTAIPELLGFVLVDIVRSNIAVARIIVLGSRHRRSSGFISVPLKLTNPSGLAILSIILTSTPGTAWLDYNSARGTLLIHVFDLVDEQVWIDIIANRYERLLLEIFE</sequence>
<evidence type="ECO:0000256" key="3">
    <source>
        <dbReference type="ARBA" id="ARBA00022475"/>
    </source>
</evidence>
<evidence type="ECO:0000313" key="7">
    <source>
        <dbReference type="EMBL" id="MDX6804966.1"/>
    </source>
</evidence>
<keyword evidence="6" id="KW-0472">Membrane</keyword>
<accession>A0ABU4RJF5</accession>
<keyword evidence="8" id="KW-1185">Reference proteome</keyword>
<name>A0ABU4RJF5_9HYPH</name>
<evidence type="ECO:0000256" key="4">
    <source>
        <dbReference type="ARBA" id="ARBA00022692"/>
    </source>
</evidence>
<proteinExistence type="inferred from homology"/>
<dbReference type="PIRSF" id="PIRSF019239">
    <property type="entry name" value="MrpE"/>
    <property type="match status" value="1"/>
</dbReference>
<evidence type="ECO:0000313" key="8">
    <source>
        <dbReference type="Proteomes" id="UP001274321"/>
    </source>
</evidence>
<dbReference type="PANTHER" id="PTHR34584:SF1">
    <property type="entry name" value="NA(+)_H(+) ANTIPORTER SUBUNIT E1"/>
    <property type="match status" value="1"/>
</dbReference>
<comment type="similarity">
    <text evidence="2">Belongs to the CPA3 antiporters (TC 2.A.63) subunit E family.</text>
</comment>
<comment type="caution">
    <text evidence="7">The sequence shown here is derived from an EMBL/GenBank/DDBJ whole genome shotgun (WGS) entry which is preliminary data.</text>
</comment>
<protein>
    <submittedName>
        <fullName evidence="7">Na+/H+ antiporter subunit E</fullName>
    </submittedName>
</protein>
<evidence type="ECO:0000256" key="2">
    <source>
        <dbReference type="ARBA" id="ARBA00006228"/>
    </source>
</evidence>
<comment type="subcellular location">
    <subcellularLocation>
        <location evidence="1">Cell membrane</location>
        <topology evidence="1">Multi-pass membrane protein</topology>
    </subcellularLocation>
</comment>
<evidence type="ECO:0000256" key="5">
    <source>
        <dbReference type="ARBA" id="ARBA00022989"/>
    </source>
</evidence>
<dbReference type="PANTHER" id="PTHR34584">
    <property type="entry name" value="NA(+)/H(+) ANTIPORTER SUBUNIT E1"/>
    <property type="match status" value="1"/>
</dbReference>
<dbReference type="NCBIfam" id="NF006520">
    <property type="entry name" value="PRK08965.1-4"/>
    <property type="match status" value="1"/>
</dbReference>
<gene>
    <name evidence="7" type="ORF">SCD90_02710</name>
</gene>
<reference evidence="7 8" key="1">
    <citation type="submission" date="2023-11" db="EMBL/GenBank/DDBJ databases">
        <authorList>
            <person name="Bao R."/>
        </authorList>
    </citation>
    <scope>NUCLEOTIDE SEQUENCE [LARGE SCALE GENOMIC DNA]</scope>
    <source>
        <strain evidence="7 8">PJ23</strain>
    </source>
</reference>
<keyword evidence="5" id="KW-1133">Transmembrane helix</keyword>
<dbReference type="InterPro" id="IPR002758">
    <property type="entry name" value="Cation_antiport_E"/>
</dbReference>
<evidence type="ECO:0000256" key="6">
    <source>
        <dbReference type="ARBA" id="ARBA00023136"/>
    </source>
</evidence>
<dbReference type="EMBL" id="JAXAFJ010000001">
    <property type="protein sequence ID" value="MDX6804966.1"/>
    <property type="molecule type" value="Genomic_DNA"/>
</dbReference>